<evidence type="ECO:0000256" key="1">
    <source>
        <dbReference type="SAM" id="SignalP"/>
    </source>
</evidence>
<dbReference type="Gene3D" id="2.160.20.10">
    <property type="entry name" value="Single-stranded right-handed beta-helix, Pectin lyase-like"/>
    <property type="match status" value="1"/>
</dbReference>
<reference evidence="5" key="3">
    <citation type="journal article" date="2019" name="Int. J. Syst. Evol. Microbiol.">
        <title>The Global Catalogue of Microorganisms (GCM) 10K type strain sequencing project: providing services to taxonomists for standard genome sequencing and annotation.</title>
        <authorList>
            <consortium name="The Broad Institute Genomics Platform"/>
            <consortium name="The Broad Institute Genome Sequencing Center for Infectious Disease"/>
            <person name="Wu L."/>
            <person name="Ma J."/>
        </authorList>
    </citation>
    <scope>NUCLEOTIDE SEQUENCE [LARGE SCALE GENOMIC DNA]</scope>
    <source>
        <strain evidence="5">CCM 7403</strain>
    </source>
</reference>
<evidence type="ECO:0000313" key="4">
    <source>
        <dbReference type="Proteomes" id="UP000297025"/>
    </source>
</evidence>
<reference evidence="3 4" key="1">
    <citation type="journal article" date="2008" name="Int. J. Syst. Evol. Microbiol.">
        <title>Nocardioides daphniae sp. nov., isolated from Daphnia cucullata (Crustacea: Cladocera).</title>
        <authorList>
            <person name="Toth E.M."/>
            <person name="Keki Z."/>
            <person name="Homonnay Z.G."/>
            <person name="Borsodi A.K."/>
            <person name="Marialigeti K."/>
            <person name="Schumann P."/>
        </authorList>
    </citation>
    <scope>NUCLEOTIDE SEQUENCE [LARGE SCALE GENOMIC DNA]</scope>
    <source>
        <strain evidence="3 4">JCM 16608</strain>
    </source>
</reference>
<dbReference type="RefSeq" id="WP_135831352.1">
    <property type="nucleotide sequence ID" value="NZ_BMCK01000001.1"/>
</dbReference>
<dbReference type="OrthoDB" id="8878147at2"/>
<accession>A0A4P7U7Z3</accession>
<proteinExistence type="predicted"/>
<feature type="signal peptide" evidence="1">
    <location>
        <begin position="1"/>
        <end position="23"/>
    </location>
</feature>
<name>A0A4P7U7Z3_9ACTN</name>
<dbReference type="KEGG" id="ndp:E2C04_02095"/>
<reference evidence="2" key="2">
    <citation type="journal article" date="2014" name="Int. J. Syst. Evol. Microbiol.">
        <title>Complete genome of a new Firmicutes species belonging to the dominant human colonic microbiota ('Ruminococcus bicirculans') reveals two chromosomes and a selective capacity to utilize plant glucans.</title>
        <authorList>
            <consortium name="NISC Comparative Sequencing Program"/>
            <person name="Wegmann U."/>
            <person name="Louis P."/>
            <person name="Goesmann A."/>
            <person name="Henrissat B."/>
            <person name="Duncan S.H."/>
            <person name="Flint H.J."/>
        </authorList>
    </citation>
    <scope>NUCLEOTIDE SEQUENCE</scope>
    <source>
        <strain evidence="2">CCM 7403</strain>
    </source>
</reference>
<evidence type="ECO:0000313" key="2">
    <source>
        <dbReference type="EMBL" id="GGD08165.1"/>
    </source>
</evidence>
<dbReference type="Proteomes" id="UP000630594">
    <property type="component" value="Unassembled WGS sequence"/>
</dbReference>
<dbReference type="EMBL" id="BMCK01000001">
    <property type="protein sequence ID" value="GGD08165.1"/>
    <property type="molecule type" value="Genomic_DNA"/>
</dbReference>
<dbReference type="EMBL" id="CP038462">
    <property type="protein sequence ID" value="QCC76303.1"/>
    <property type="molecule type" value="Genomic_DNA"/>
</dbReference>
<reference evidence="3" key="4">
    <citation type="submission" date="2019-03" db="EMBL/GenBank/DDBJ databases">
        <authorList>
            <person name="Huang Y."/>
        </authorList>
    </citation>
    <scope>NUCLEOTIDE SEQUENCE</scope>
    <source>
        <strain evidence="3">JCM 16608</strain>
    </source>
</reference>
<organism evidence="3 4">
    <name type="scientific">Nocardioides daphniae</name>
    <dbReference type="NCBI Taxonomy" id="402297"/>
    <lineage>
        <taxon>Bacteria</taxon>
        <taxon>Bacillati</taxon>
        <taxon>Actinomycetota</taxon>
        <taxon>Actinomycetes</taxon>
        <taxon>Propionibacteriales</taxon>
        <taxon>Nocardioidaceae</taxon>
        <taxon>Nocardioides</taxon>
    </lineage>
</organism>
<protein>
    <submittedName>
        <fullName evidence="3">Right-handed parallel beta-helix repeat-containing protein</fullName>
    </submittedName>
</protein>
<dbReference type="InterPro" id="IPR011050">
    <property type="entry name" value="Pectin_lyase_fold/virulence"/>
</dbReference>
<evidence type="ECO:0000313" key="5">
    <source>
        <dbReference type="Proteomes" id="UP000630594"/>
    </source>
</evidence>
<keyword evidence="5" id="KW-1185">Reference proteome</keyword>
<dbReference type="SUPFAM" id="SSF51126">
    <property type="entry name" value="Pectin lyase-like"/>
    <property type="match status" value="1"/>
</dbReference>
<sequence>MRGALAALALVLAPVLALGPAVAVPVPSAEAKPRTLRVGPDRALTTPSAAAAVARDGDTVLIDAGVYSGDVATWPQDDLTLRSVRSGKAVRAHLKAAGRHAQGKATWVISGDRVRVEGIEFSGSVVPDRNGAGIRSEGTDLVVVRSWFHHNQMGLLTVADDRSDIVVRDSRFFRNGAGDGLSHNLYVGAVRSLTVTGSWLWGASVGHQLKSRAARTTLLANRFDDADGTGSYSVDLPNGGDALLVGNLVVQGPRSQNTGLVSYGAERLTHSSRRLRLVNNTFVNRQQVGTYLRLAAGSGAVLRNNLFHGPGALADRPVDARANRRVGPRAFLAAGRGNFRLRKGSVAINRGVAVGRGARARWEYAHPAHRVRRPVKGRVDLGAYERR</sequence>
<keyword evidence="1" id="KW-0732">Signal</keyword>
<dbReference type="Proteomes" id="UP000297025">
    <property type="component" value="Chromosome"/>
</dbReference>
<dbReference type="AlphaFoldDB" id="A0A4P7U7Z3"/>
<gene>
    <name evidence="3" type="ORF">E2C04_02095</name>
    <name evidence="2" type="ORF">GCM10007231_03670</name>
</gene>
<reference evidence="2" key="5">
    <citation type="submission" date="2024-05" db="EMBL/GenBank/DDBJ databases">
        <authorList>
            <person name="Sun Q."/>
            <person name="Sedlacek I."/>
        </authorList>
    </citation>
    <scope>NUCLEOTIDE SEQUENCE</scope>
    <source>
        <strain evidence="2">CCM 7403</strain>
    </source>
</reference>
<evidence type="ECO:0000313" key="3">
    <source>
        <dbReference type="EMBL" id="QCC76303.1"/>
    </source>
</evidence>
<feature type="chain" id="PRO_5020916124" evidence="1">
    <location>
        <begin position="24"/>
        <end position="387"/>
    </location>
</feature>
<dbReference type="InterPro" id="IPR012334">
    <property type="entry name" value="Pectin_lyas_fold"/>
</dbReference>